<feature type="coiled-coil region" evidence="1">
    <location>
        <begin position="171"/>
        <end position="208"/>
    </location>
</feature>
<proteinExistence type="predicted"/>
<organism evidence="2 3">
    <name type="scientific">Gordonibacter pamelaeae</name>
    <dbReference type="NCBI Taxonomy" id="471189"/>
    <lineage>
        <taxon>Bacteria</taxon>
        <taxon>Bacillati</taxon>
        <taxon>Actinomycetota</taxon>
        <taxon>Coriobacteriia</taxon>
        <taxon>Eggerthellales</taxon>
        <taxon>Eggerthellaceae</taxon>
        <taxon>Gordonibacter</taxon>
    </lineage>
</organism>
<dbReference type="OrthoDB" id="3188104at2"/>
<comment type="caution">
    <text evidence="2">The sequence shown here is derived from an EMBL/GenBank/DDBJ whole genome shotgun (WGS) entry which is preliminary data.</text>
</comment>
<dbReference type="EMBL" id="PPTS01000001">
    <property type="protein sequence ID" value="RDB67362.1"/>
    <property type="molecule type" value="Genomic_DNA"/>
</dbReference>
<dbReference type="AlphaFoldDB" id="A0A369M7F7"/>
<dbReference type="Proteomes" id="UP000254000">
    <property type="component" value="Unassembled WGS sequence"/>
</dbReference>
<accession>A0A369M7F7</accession>
<reference evidence="2 3" key="1">
    <citation type="journal article" date="2018" name="Elife">
        <title>Discovery and characterization of a prevalent human gut bacterial enzyme sufficient for the inactivation of a family of plant toxins.</title>
        <authorList>
            <person name="Koppel N."/>
            <person name="Bisanz J.E."/>
            <person name="Pandelia M.E."/>
            <person name="Turnbaugh P.J."/>
            <person name="Balskus E.P."/>
        </authorList>
    </citation>
    <scope>NUCLEOTIDE SEQUENCE [LARGE SCALE GENOMIC DNA]</scope>
    <source>
        <strain evidence="2 3">3C</strain>
    </source>
</reference>
<name>A0A369M7F7_9ACTN</name>
<sequence length="705" mass="71436">MFRDEDGFTTVGVALALLVTLALVFTSAQVYRVSSASADVQDVADAAALAAENEVAEFMIAVRVCDAVVLSLSLTGAATAGLGVAALCTPATAGASEVLLKAARKVVEARDEFAEKAAAGLNRLQKALPFLAAANAASTASANDGGPMGASYVALAVLVPADGEELGVGAVEGAEGLVDDAEREADGIRQAAADAEEAAREANAWKERAFLRDCGDDPSYCMSERARTLAGMAGADNPRYASVDAWSFSVALDRARAYYARRLAVEAPEGSSTEERARSALRQRFYAYAADEAGRGYVRESADSFDARFPHLPKNTDEMRGTALYTEAVYPTTVDGSGNLVVHAWPGCPGAGGAAGAASIAQMEAGGNAPCPACGFTAASMGKVAAASTSIENGFEYHYEAVAQAAEEYQRARAKLGPLTAEVKGRAGGLLDRCRDVLGRAGGMRIDAAPPGRFGVVAFVANTAAAAASTGFASGYVHEAGSLGARAAVSAATLLAEPSDEGRNVVSSLLDGLREKGGAAVGALGVVLDCWSGLLGAYLEGQEALEEAVGNAVDALPFASASGLGTWAAGAFKAAVEALGLEPAKLDALKPVLVNSAHVAGADGSSFSARFLAVKAQAVAHPLASTDLFSSAITAAEAAAVEAIAGLDGTIEIASVRLLGDEGPAIPVTVALPQAARQAAAGFASSAADALRSLYAQVTGVRTWE</sequence>
<evidence type="ECO:0000256" key="1">
    <source>
        <dbReference type="SAM" id="Coils"/>
    </source>
</evidence>
<keyword evidence="3" id="KW-1185">Reference proteome</keyword>
<protein>
    <submittedName>
        <fullName evidence="2">Molybdenum cofactor biosynthesis enzyme</fullName>
    </submittedName>
</protein>
<evidence type="ECO:0000313" key="3">
    <source>
        <dbReference type="Proteomes" id="UP000254000"/>
    </source>
</evidence>
<gene>
    <name evidence="2" type="ORF">C1877_02185</name>
</gene>
<evidence type="ECO:0000313" key="2">
    <source>
        <dbReference type="EMBL" id="RDB67362.1"/>
    </source>
</evidence>
<keyword evidence="1" id="KW-0175">Coiled coil</keyword>